<protein>
    <recommendedName>
        <fullName evidence="4">DUF2628 domain-containing protein</fullName>
    </recommendedName>
</protein>
<keyword evidence="1" id="KW-0812">Transmembrane</keyword>
<keyword evidence="3" id="KW-1185">Reference proteome</keyword>
<evidence type="ECO:0000256" key="1">
    <source>
        <dbReference type="SAM" id="Phobius"/>
    </source>
</evidence>
<reference evidence="2" key="1">
    <citation type="submission" date="2017-05" db="EMBL/GenBank/DDBJ databases">
        <authorList>
            <person name="Varghese N."/>
            <person name="Submissions S."/>
        </authorList>
    </citation>
    <scope>NUCLEOTIDE SEQUENCE</scope>
    <source>
        <strain evidence="2">DSM 18763</strain>
    </source>
</reference>
<dbReference type="EMBL" id="FXTX01000013">
    <property type="protein sequence ID" value="SMP14836.1"/>
    <property type="molecule type" value="Genomic_DNA"/>
</dbReference>
<proteinExistence type="predicted"/>
<dbReference type="Proteomes" id="UP001157947">
    <property type="component" value="Unassembled WGS sequence"/>
</dbReference>
<sequence length="155" mass="18056">MDRYLHIFVGKNADYYISKWEVMEATGSKISWNWAAFFFGMLWFAYRKMYSIAIMIMAFLILLQIIQLKMNTPPLIVALTNIFISIGFGMFGNYIYLDFVKNKIKEIKEKYPDENLIIAEIGRNGGTSIISAIMFGLIYLILTGFIDYYFTEVLN</sequence>
<dbReference type="AlphaFoldDB" id="A0AA46AEX1"/>
<evidence type="ECO:0000313" key="3">
    <source>
        <dbReference type="Proteomes" id="UP001157947"/>
    </source>
</evidence>
<keyword evidence="1" id="KW-0472">Membrane</keyword>
<gene>
    <name evidence="2" type="ORF">SAMN06264868_11313</name>
</gene>
<comment type="caution">
    <text evidence="2">The sequence shown here is derived from an EMBL/GenBank/DDBJ whole genome shotgun (WGS) entry which is preliminary data.</text>
</comment>
<keyword evidence="1" id="KW-1133">Transmembrane helix</keyword>
<feature type="transmembrane region" description="Helical" evidence="1">
    <location>
        <begin position="129"/>
        <end position="150"/>
    </location>
</feature>
<dbReference type="InterPro" id="IPR024399">
    <property type="entry name" value="DUF2628"/>
</dbReference>
<organism evidence="2 3">
    <name type="scientific">Venenivibrio stagnispumantis</name>
    <dbReference type="NCBI Taxonomy" id="407998"/>
    <lineage>
        <taxon>Bacteria</taxon>
        <taxon>Pseudomonadati</taxon>
        <taxon>Aquificota</taxon>
        <taxon>Aquificia</taxon>
        <taxon>Aquificales</taxon>
        <taxon>Hydrogenothermaceae</taxon>
        <taxon>Venenivibrio</taxon>
    </lineage>
</organism>
<dbReference type="Pfam" id="PF10947">
    <property type="entry name" value="DUF2628"/>
    <property type="match status" value="1"/>
</dbReference>
<name>A0AA46AEX1_9AQUI</name>
<dbReference type="RefSeq" id="WP_265134780.1">
    <property type="nucleotide sequence ID" value="NZ_FXTX01000013.1"/>
</dbReference>
<feature type="transmembrane region" description="Helical" evidence="1">
    <location>
        <begin position="53"/>
        <end position="70"/>
    </location>
</feature>
<feature type="transmembrane region" description="Helical" evidence="1">
    <location>
        <begin position="76"/>
        <end position="97"/>
    </location>
</feature>
<accession>A0AA46AEX1</accession>
<evidence type="ECO:0000313" key="2">
    <source>
        <dbReference type="EMBL" id="SMP14836.1"/>
    </source>
</evidence>
<evidence type="ECO:0008006" key="4">
    <source>
        <dbReference type="Google" id="ProtNLM"/>
    </source>
</evidence>